<evidence type="ECO:0000313" key="8">
    <source>
        <dbReference type="Proteomes" id="UP001176021"/>
    </source>
</evidence>
<comment type="caution">
    <text evidence="7">The sequence shown here is derived from an EMBL/GenBank/DDBJ whole genome shotgun (WGS) entry which is preliminary data.</text>
</comment>
<keyword evidence="8" id="KW-1185">Reference proteome</keyword>
<dbReference type="Gene3D" id="3.30.70.20">
    <property type="match status" value="1"/>
</dbReference>
<dbReference type="InterPro" id="IPR051460">
    <property type="entry name" value="HdrC_iron-sulfur_subunit"/>
</dbReference>
<proteinExistence type="predicted"/>
<keyword evidence="2" id="KW-0479">Metal-binding</keyword>
<evidence type="ECO:0000259" key="6">
    <source>
        <dbReference type="PROSITE" id="PS51379"/>
    </source>
</evidence>
<gene>
    <name evidence="7" type="ORF">M8H41_19235</name>
</gene>
<name>A0ABT8QUD0_9FIRM</name>
<keyword evidence="1" id="KW-0004">4Fe-4S</keyword>
<keyword evidence="3" id="KW-0560">Oxidoreductase</keyword>
<dbReference type="PANTHER" id="PTHR43255">
    <property type="entry name" value="IRON-SULFUR-BINDING OXIDOREDUCTASE FADF-RELATED-RELATED"/>
    <property type="match status" value="1"/>
</dbReference>
<organism evidence="7 8">
    <name type="scientific">Desulfosporosinus nitroreducens</name>
    <dbReference type="NCBI Taxonomy" id="2018668"/>
    <lineage>
        <taxon>Bacteria</taxon>
        <taxon>Bacillati</taxon>
        <taxon>Bacillota</taxon>
        <taxon>Clostridia</taxon>
        <taxon>Eubacteriales</taxon>
        <taxon>Desulfitobacteriaceae</taxon>
        <taxon>Desulfosporosinus</taxon>
    </lineage>
</organism>
<accession>A0ABT8QUD0</accession>
<sequence length="373" mass="42046">MKQEKKNWEKEIAELCVSCGECAESCRILSELDVSPGSIAARGVESYEAYGCALCGKCEAICSVGLSPFRMFEQRRVEAVKNGEIDLNEYKYLFPDRGVTVMSIFRDYYRIDYSELNYSSPADTAFLPGCTMLTYSPELTKKVYKALAQKNDSPLFLANCCGIPMYHIGLPERGDKIKADLREKARLLGVKRLVIACPNCYYQFKREAAFQDIEIVTVYEALQDEFIPKPCSEVYAIHDSCPDRFEGVYGKQVGEALDRLGYQRVEMKHQGRDSVCCGSSGQLGHFRPEWSTEHEEQNLEEAKEAGADVLLAYCHACVLNFGNIADSKIKVRHALNILLGLEENYDEVKGKAAAVFEGEEGYELYLKLYEDPL</sequence>
<dbReference type="PANTHER" id="PTHR43255:SF1">
    <property type="entry name" value="IRON-SULFUR-BINDING OXIDOREDUCTASE FADF-RELATED"/>
    <property type="match status" value="1"/>
</dbReference>
<dbReference type="RefSeq" id="WP_302049702.1">
    <property type="nucleotide sequence ID" value="NZ_JAMJEV010000019.1"/>
</dbReference>
<evidence type="ECO:0000256" key="4">
    <source>
        <dbReference type="ARBA" id="ARBA00023004"/>
    </source>
</evidence>
<evidence type="ECO:0000256" key="2">
    <source>
        <dbReference type="ARBA" id="ARBA00022723"/>
    </source>
</evidence>
<dbReference type="EMBL" id="JAMJEV010000019">
    <property type="protein sequence ID" value="MDO0824967.1"/>
    <property type="molecule type" value="Genomic_DNA"/>
</dbReference>
<reference evidence="7" key="1">
    <citation type="submission" date="2022-05" db="EMBL/GenBank/DDBJ databases">
        <title>Expanded diversity of anoxic marine methylotrophy in a Black Sea sulfate reducing microorganism.</title>
        <authorList>
            <person name="Fischer P.Q."/>
            <person name="Stams A.J.M."/>
            <person name="Villanueva L."/>
            <person name="Sousa D.Z."/>
        </authorList>
    </citation>
    <scope>NUCLEOTIDE SEQUENCE</scope>
    <source>
        <strain evidence="7">P130</strain>
    </source>
</reference>
<evidence type="ECO:0000256" key="1">
    <source>
        <dbReference type="ARBA" id="ARBA00022485"/>
    </source>
</evidence>
<dbReference type="SUPFAM" id="SSF46548">
    <property type="entry name" value="alpha-helical ferredoxin"/>
    <property type="match status" value="1"/>
</dbReference>
<dbReference type="InterPro" id="IPR017896">
    <property type="entry name" value="4Fe4S_Fe-S-bd"/>
</dbReference>
<evidence type="ECO:0000313" key="7">
    <source>
        <dbReference type="EMBL" id="MDO0824967.1"/>
    </source>
</evidence>
<feature type="domain" description="4Fe-4S ferredoxin-type" evidence="6">
    <location>
        <begin position="8"/>
        <end position="37"/>
    </location>
</feature>
<protein>
    <submittedName>
        <fullName evidence="7">(Fe-S)-binding protein</fullName>
    </submittedName>
</protein>
<evidence type="ECO:0000256" key="3">
    <source>
        <dbReference type="ARBA" id="ARBA00023002"/>
    </source>
</evidence>
<dbReference type="Proteomes" id="UP001176021">
    <property type="component" value="Unassembled WGS sequence"/>
</dbReference>
<evidence type="ECO:0000256" key="5">
    <source>
        <dbReference type="ARBA" id="ARBA00023014"/>
    </source>
</evidence>
<keyword evidence="4" id="KW-0408">Iron</keyword>
<dbReference type="Pfam" id="PF02754">
    <property type="entry name" value="CCG"/>
    <property type="match status" value="2"/>
</dbReference>
<dbReference type="PROSITE" id="PS51379">
    <property type="entry name" value="4FE4S_FER_2"/>
    <property type="match status" value="1"/>
</dbReference>
<keyword evidence="5" id="KW-0411">Iron-sulfur</keyword>
<dbReference type="InterPro" id="IPR004017">
    <property type="entry name" value="Cys_rich_dom"/>
</dbReference>